<dbReference type="Gene3D" id="3.30.450.30">
    <property type="entry name" value="Dynein light chain 2a, cytoplasmic"/>
    <property type="match status" value="1"/>
</dbReference>
<dbReference type="SMART" id="SM00960">
    <property type="entry name" value="Robl_LC7"/>
    <property type="match status" value="1"/>
</dbReference>
<dbReference type="SUPFAM" id="SSF103196">
    <property type="entry name" value="Roadblock/LC7 domain"/>
    <property type="match status" value="1"/>
</dbReference>
<reference evidence="3" key="1">
    <citation type="journal article" date="2019" name="Int. J. Syst. Evol. Microbiol.">
        <title>The Global Catalogue of Microorganisms (GCM) 10K type strain sequencing project: providing services to taxonomists for standard genome sequencing and annotation.</title>
        <authorList>
            <consortium name="The Broad Institute Genomics Platform"/>
            <consortium name="The Broad Institute Genome Sequencing Center for Infectious Disease"/>
            <person name="Wu L."/>
            <person name="Ma J."/>
        </authorList>
    </citation>
    <scope>NUCLEOTIDE SEQUENCE [LARGE SCALE GENOMIC DNA]</scope>
    <source>
        <strain evidence="3">JCM 10696</strain>
    </source>
</reference>
<dbReference type="EMBL" id="BAAAHH010000006">
    <property type="protein sequence ID" value="GAA0946382.1"/>
    <property type="molecule type" value="Genomic_DNA"/>
</dbReference>
<protein>
    <submittedName>
        <fullName evidence="2">Roadblock/LC7 domain-containing protein</fullName>
    </submittedName>
</protein>
<accession>A0ABP4B9Z4</accession>
<feature type="domain" description="Roadblock/LAMTOR2" evidence="1">
    <location>
        <begin position="16"/>
        <end position="106"/>
    </location>
</feature>
<comment type="caution">
    <text evidence="2">The sequence shown here is derived from an EMBL/GenBank/DDBJ whole genome shotgun (WGS) entry which is preliminary data.</text>
</comment>
<gene>
    <name evidence="2" type="ORF">GCM10009550_20980</name>
</gene>
<dbReference type="InterPro" id="IPR004942">
    <property type="entry name" value="Roadblock/LAMTOR2_dom"/>
</dbReference>
<evidence type="ECO:0000313" key="2">
    <source>
        <dbReference type="EMBL" id="GAA0946382.1"/>
    </source>
</evidence>
<organism evidence="2 3">
    <name type="scientific">Actinocorallia libanotica</name>
    <dbReference type="NCBI Taxonomy" id="46162"/>
    <lineage>
        <taxon>Bacteria</taxon>
        <taxon>Bacillati</taxon>
        <taxon>Actinomycetota</taxon>
        <taxon>Actinomycetes</taxon>
        <taxon>Streptosporangiales</taxon>
        <taxon>Thermomonosporaceae</taxon>
        <taxon>Actinocorallia</taxon>
    </lineage>
</organism>
<dbReference type="Pfam" id="PF03259">
    <property type="entry name" value="Robl_LC7"/>
    <property type="match status" value="1"/>
</dbReference>
<evidence type="ECO:0000313" key="3">
    <source>
        <dbReference type="Proteomes" id="UP001500665"/>
    </source>
</evidence>
<dbReference type="Proteomes" id="UP001500665">
    <property type="component" value="Unassembled WGS sequence"/>
</dbReference>
<sequence length="140" mass="14936">MTMTSDLSTQVKGELSWLLDAMLERVVEARHIVLLSSDGLRIAASRGLEREEAEHLSAVASGFQSLARGTAEHFQAGGVRQTIVEMERGFLFVTAAGHGACLALLAEEGADVGVIAYEMALLVSRVGQHLSAETRQSGRA</sequence>
<dbReference type="PANTHER" id="PTHR36222:SF1">
    <property type="entry name" value="SERINE PROTEASE INHIBITOR RV3364C"/>
    <property type="match status" value="1"/>
</dbReference>
<dbReference type="InterPro" id="IPR053141">
    <property type="entry name" value="Mycobact_SerProt_Inhib_Rv3364c"/>
</dbReference>
<dbReference type="RefSeq" id="WP_425544098.1">
    <property type="nucleotide sequence ID" value="NZ_BAAAHH010000006.1"/>
</dbReference>
<dbReference type="PANTHER" id="PTHR36222">
    <property type="entry name" value="SERINE PROTEASE INHIBITOR RV3364C"/>
    <property type="match status" value="1"/>
</dbReference>
<name>A0ABP4B9Z4_9ACTN</name>
<evidence type="ECO:0000259" key="1">
    <source>
        <dbReference type="SMART" id="SM00960"/>
    </source>
</evidence>
<proteinExistence type="predicted"/>
<keyword evidence="3" id="KW-1185">Reference proteome</keyword>